<name>A0A484I6B7_9ARCH</name>
<dbReference type="PRINTS" id="PR00072">
    <property type="entry name" value="MALOXRDTASE"/>
</dbReference>
<proteinExistence type="inferred from homology"/>
<dbReference type="InterPro" id="IPR037062">
    <property type="entry name" value="Malic_N_dom_sf"/>
</dbReference>
<reference evidence="9 10" key="1">
    <citation type="submission" date="2019-02" db="EMBL/GenBank/DDBJ databases">
        <authorList>
            <person name="Lehtovirta-Morley E L."/>
        </authorList>
    </citation>
    <scope>NUCLEOTIDE SEQUENCE [LARGE SCALE GENOMIC DNA]</scope>
    <source>
        <strain evidence="9">NFRAN1</strain>
    </source>
</reference>
<dbReference type="SUPFAM" id="SSF51735">
    <property type="entry name" value="NAD(P)-binding Rossmann-fold domains"/>
    <property type="match status" value="1"/>
</dbReference>
<accession>A0A484I6B7</accession>
<dbReference type="CDD" id="cd05311">
    <property type="entry name" value="NAD_bind_2_malic_enz"/>
    <property type="match status" value="1"/>
</dbReference>
<dbReference type="Gene3D" id="3.40.50.10380">
    <property type="entry name" value="Malic enzyme, N-terminal domain"/>
    <property type="match status" value="1"/>
</dbReference>
<dbReference type="SUPFAM" id="SSF53223">
    <property type="entry name" value="Aminoacid dehydrogenase-like, N-terminal domain"/>
    <property type="match status" value="1"/>
</dbReference>
<comment type="similarity">
    <text evidence="3">Belongs to the malic enzymes family.</text>
</comment>
<dbReference type="Proteomes" id="UP000294299">
    <property type="component" value="Chromosome NFRAN"/>
</dbReference>
<comment type="cofactor">
    <cofactor evidence="1">
        <name>Mn(2+)</name>
        <dbReference type="ChEBI" id="CHEBI:29035"/>
    </cofactor>
</comment>
<dbReference type="Pfam" id="PF00390">
    <property type="entry name" value="malic"/>
    <property type="match status" value="1"/>
</dbReference>
<evidence type="ECO:0000256" key="4">
    <source>
        <dbReference type="ARBA" id="ARBA00022723"/>
    </source>
</evidence>
<dbReference type="AlphaFoldDB" id="A0A484I6B7"/>
<dbReference type="InterPro" id="IPR046346">
    <property type="entry name" value="Aminoacid_DH-like_N_sf"/>
</dbReference>
<sequence length="428" mass="46912">MFGLLGNLLTLKEDSLSLHRILKGKIEISSRISADNIFETEGERGKGTLSSIYTPGVAYVSEEIRDHKDLVYEYTSKWNNIAIVCDGTRVLGLGNVGPESALPVMEGKSVLFKTLANVNAFPLCISITDKEDIIRFVRSIEPSFGAINIEDIESPKVLEIVEALQNELTIPVFHDDRHGTAVITLAALINSLRLLNKKTKNVRIVIAGAGSAGYGIFRILLRMGFKSIIVVDKQGAIYEGREPDIEGSDSHNQRNRDNLSPSNNQINPFKKEIALNSNKQKIKGDIVTAIEGADVFIGTSGKGGLLNSKMIKSMNKDPIIFALSNPDPEILPAQAINAGAAIVATGRSDFPNQINNAVVFPAIFRALLDLRIRNLSEDILIAVSKSIADLVDIKHLSKTYIVPKINDPRILPVVTKSVKEYIIKRHDK</sequence>
<dbReference type="PANTHER" id="PTHR43237">
    <property type="entry name" value="NADP-DEPENDENT MALIC ENZYME"/>
    <property type="match status" value="1"/>
</dbReference>
<evidence type="ECO:0000313" key="9">
    <source>
        <dbReference type="EMBL" id="VFJ13248.1"/>
    </source>
</evidence>
<evidence type="ECO:0000256" key="1">
    <source>
        <dbReference type="ARBA" id="ARBA00001936"/>
    </source>
</evidence>
<dbReference type="GO" id="GO:0016616">
    <property type="term" value="F:oxidoreductase activity, acting on the CH-OH group of donors, NAD or NADP as acceptor"/>
    <property type="evidence" value="ECO:0007669"/>
    <property type="project" value="InterPro"/>
</dbReference>
<dbReference type="SMART" id="SM00919">
    <property type="entry name" value="Malic_M"/>
    <property type="match status" value="1"/>
</dbReference>
<evidence type="ECO:0000256" key="2">
    <source>
        <dbReference type="ARBA" id="ARBA00001946"/>
    </source>
</evidence>
<keyword evidence="10" id="KW-1185">Reference proteome</keyword>
<keyword evidence="4" id="KW-0479">Metal-binding</keyword>
<keyword evidence="5 9" id="KW-0560">Oxidoreductase</keyword>
<feature type="domain" description="Malic enzyme NAD-binding" evidence="7">
    <location>
        <begin position="178"/>
        <end position="423"/>
    </location>
</feature>
<gene>
    <name evidence="9" type="primary">ytsJ</name>
    <name evidence="9" type="ORF">NFRAN_0926</name>
</gene>
<feature type="domain" description="Malic enzyme N-terminal" evidence="8">
    <location>
        <begin position="23"/>
        <end position="165"/>
    </location>
</feature>
<evidence type="ECO:0000256" key="5">
    <source>
        <dbReference type="ARBA" id="ARBA00023002"/>
    </source>
</evidence>
<feature type="region of interest" description="Disordered" evidence="6">
    <location>
        <begin position="241"/>
        <end position="266"/>
    </location>
</feature>
<evidence type="ECO:0000256" key="6">
    <source>
        <dbReference type="SAM" id="MobiDB-lite"/>
    </source>
</evidence>
<evidence type="ECO:0000259" key="7">
    <source>
        <dbReference type="SMART" id="SM00919"/>
    </source>
</evidence>
<comment type="cofactor">
    <cofactor evidence="2">
        <name>Mg(2+)</name>
        <dbReference type="ChEBI" id="CHEBI:18420"/>
    </cofactor>
</comment>
<dbReference type="GO" id="GO:0051287">
    <property type="term" value="F:NAD binding"/>
    <property type="evidence" value="ECO:0007669"/>
    <property type="project" value="InterPro"/>
</dbReference>
<dbReference type="EMBL" id="LR216287">
    <property type="protein sequence ID" value="VFJ13248.1"/>
    <property type="molecule type" value="Genomic_DNA"/>
</dbReference>
<protein>
    <submittedName>
        <fullName evidence="9">Putative NAD-dependent malic enzyme 4</fullName>
        <ecNumber evidence="9">1.1.1.38</ecNumber>
    </submittedName>
</protein>
<dbReference type="InterPro" id="IPR045213">
    <property type="entry name" value="Malic_NAD-bd_bact_type"/>
</dbReference>
<dbReference type="PIRSF" id="PIRSF000106">
    <property type="entry name" value="ME"/>
    <property type="match status" value="1"/>
</dbReference>
<dbReference type="GO" id="GO:0046872">
    <property type="term" value="F:metal ion binding"/>
    <property type="evidence" value="ECO:0007669"/>
    <property type="project" value="UniProtKB-KW"/>
</dbReference>
<dbReference type="Pfam" id="PF03949">
    <property type="entry name" value="Malic_M"/>
    <property type="match status" value="1"/>
</dbReference>
<evidence type="ECO:0000259" key="8">
    <source>
        <dbReference type="SMART" id="SM01274"/>
    </source>
</evidence>
<dbReference type="InterPro" id="IPR015884">
    <property type="entry name" value="Malic_enzyme_CS"/>
</dbReference>
<dbReference type="InterPro" id="IPR001891">
    <property type="entry name" value="Malic_OxRdtase"/>
</dbReference>
<organism evidence="9 10">
    <name type="scientific">Candidatus Nitrosocosmicus franklandianus</name>
    <dbReference type="NCBI Taxonomy" id="1798806"/>
    <lineage>
        <taxon>Archaea</taxon>
        <taxon>Nitrososphaerota</taxon>
        <taxon>Nitrososphaeria</taxon>
        <taxon>Nitrososphaerales</taxon>
        <taxon>Nitrososphaeraceae</taxon>
        <taxon>Candidatus Nitrosocosmicus</taxon>
    </lineage>
</organism>
<dbReference type="InterPro" id="IPR012301">
    <property type="entry name" value="Malic_N_dom"/>
</dbReference>
<dbReference type="EC" id="1.1.1.38" evidence="9"/>
<dbReference type="PANTHER" id="PTHR43237:SF4">
    <property type="entry name" value="NADP-DEPENDENT MALIC ENZYME"/>
    <property type="match status" value="1"/>
</dbReference>
<dbReference type="InterPro" id="IPR051674">
    <property type="entry name" value="Malate_Decarboxylase"/>
</dbReference>
<evidence type="ECO:0000256" key="3">
    <source>
        <dbReference type="ARBA" id="ARBA00008785"/>
    </source>
</evidence>
<feature type="compositionally biased region" description="Basic and acidic residues" evidence="6">
    <location>
        <begin position="241"/>
        <end position="257"/>
    </location>
</feature>
<dbReference type="InterPro" id="IPR012302">
    <property type="entry name" value="Malic_NAD-bd"/>
</dbReference>
<dbReference type="PROSITE" id="PS00331">
    <property type="entry name" value="MALIC_ENZYMES"/>
    <property type="match status" value="1"/>
</dbReference>
<dbReference type="GO" id="GO:0004470">
    <property type="term" value="F:malic enzyme activity"/>
    <property type="evidence" value="ECO:0007669"/>
    <property type="project" value="InterPro"/>
</dbReference>
<evidence type="ECO:0000313" key="10">
    <source>
        <dbReference type="Proteomes" id="UP000294299"/>
    </source>
</evidence>
<dbReference type="KEGG" id="nfn:NFRAN_0926"/>
<dbReference type="InterPro" id="IPR036291">
    <property type="entry name" value="NAD(P)-bd_dom_sf"/>
</dbReference>
<dbReference type="SMART" id="SM01274">
    <property type="entry name" value="malic"/>
    <property type="match status" value="1"/>
</dbReference>
<dbReference type="Gene3D" id="3.40.50.720">
    <property type="entry name" value="NAD(P)-binding Rossmann-like Domain"/>
    <property type="match status" value="1"/>
</dbReference>